<name>A0A1F7UT19_9BACT</name>
<comment type="similarity">
    <text evidence="4">Belongs to the MsrA Met sulfoxide reductase family.</text>
</comment>
<dbReference type="InterPro" id="IPR002569">
    <property type="entry name" value="Met_Sox_Rdtase_MsrA_dom"/>
</dbReference>
<dbReference type="EC" id="1.8.4.11" evidence="4"/>
<dbReference type="NCBIfam" id="TIGR00401">
    <property type="entry name" value="msrA"/>
    <property type="match status" value="1"/>
</dbReference>
<evidence type="ECO:0000313" key="6">
    <source>
        <dbReference type="EMBL" id="OGL81431.1"/>
    </source>
</evidence>
<evidence type="ECO:0000256" key="2">
    <source>
        <dbReference type="ARBA" id="ARBA00047806"/>
    </source>
</evidence>
<dbReference type="Proteomes" id="UP000176897">
    <property type="component" value="Unassembled WGS sequence"/>
</dbReference>
<feature type="active site" evidence="4">
    <location>
        <position position="14"/>
    </location>
</feature>
<comment type="catalytic activity">
    <reaction evidence="2 4">
        <text>L-methionyl-[protein] + [thioredoxin]-disulfide + H2O = L-methionyl-(S)-S-oxide-[protein] + [thioredoxin]-dithiol</text>
        <dbReference type="Rhea" id="RHEA:14217"/>
        <dbReference type="Rhea" id="RHEA-COMP:10698"/>
        <dbReference type="Rhea" id="RHEA-COMP:10700"/>
        <dbReference type="Rhea" id="RHEA-COMP:12313"/>
        <dbReference type="Rhea" id="RHEA-COMP:12315"/>
        <dbReference type="ChEBI" id="CHEBI:15377"/>
        <dbReference type="ChEBI" id="CHEBI:16044"/>
        <dbReference type="ChEBI" id="CHEBI:29950"/>
        <dbReference type="ChEBI" id="CHEBI:44120"/>
        <dbReference type="ChEBI" id="CHEBI:50058"/>
        <dbReference type="EC" id="1.8.4.11"/>
    </reaction>
</comment>
<comment type="catalytic activity">
    <reaction evidence="3 4">
        <text>[thioredoxin]-disulfide + L-methionine + H2O = L-methionine (S)-S-oxide + [thioredoxin]-dithiol</text>
        <dbReference type="Rhea" id="RHEA:19993"/>
        <dbReference type="Rhea" id="RHEA-COMP:10698"/>
        <dbReference type="Rhea" id="RHEA-COMP:10700"/>
        <dbReference type="ChEBI" id="CHEBI:15377"/>
        <dbReference type="ChEBI" id="CHEBI:29950"/>
        <dbReference type="ChEBI" id="CHEBI:50058"/>
        <dbReference type="ChEBI" id="CHEBI:57844"/>
        <dbReference type="ChEBI" id="CHEBI:58772"/>
        <dbReference type="EC" id="1.8.4.11"/>
    </reaction>
</comment>
<dbReference type="InterPro" id="IPR036509">
    <property type="entry name" value="Met_Sox_Rdtase_MsrA_sf"/>
</dbReference>
<proteinExistence type="inferred from homology"/>
<dbReference type="AlphaFoldDB" id="A0A1F7UT19"/>
<gene>
    <name evidence="4" type="primary">msrA</name>
    <name evidence="6" type="ORF">A3B21_03405</name>
</gene>
<evidence type="ECO:0000256" key="4">
    <source>
        <dbReference type="HAMAP-Rule" id="MF_01401"/>
    </source>
</evidence>
<dbReference type="Pfam" id="PF01625">
    <property type="entry name" value="PMSR"/>
    <property type="match status" value="1"/>
</dbReference>
<accession>A0A1F7UT19</accession>
<comment type="caution">
    <text evidence="6">The sequence shown here is derived from an EMBL/GenBank/DDBJ whole genome shotgun (WGS) entry which is preliminary data.</text>
</comment>
<evidence type="ECO:0000256" key="3">
    <source>
        <dbReference type="ARBA" id="ARBA00048782"/>
    </source>
</evidence>
<keyword evidence="1 4" id="KW-0560">Oxidoreductase</keyword>
<dbReference type="STRING" id="1802401.A3B21_03405"/>
<evidence type="ECO:0000313" key="7">
    <source>
        <dbReference type="Proteomes" id="UP000176897"/>
    </source>
</evidence>
<dbReference type="SUPFAM" id="SSF55068">
    <property type="entry name" value="Peptide methionine sulfoxide reductase"/>
    <property type="match status" value="1"/>
</dbReference>
<dbReference type="PANTHER" id="PTHR43774:SF1">
    <property type="entry name" value="PEPTIDE METHIONINE SULFOXIDE REDUCTASE MSRA 2"/>
    <property type="match status" value="1"/>
</dbReference>
<organism evidence="6 7">
    <name type="scientific">Candidatus Uhrbacteria bacterium RIFCSPLOWO2_01_FULL_47_24</name>
    <dbReference type="NCBI Taxonomy" id="1802401"/>
    <lineage>
        <taxon>Bacteria</taxon>
        <taxon>Candidatus Uhriibacteriota</taxon>
    </lineage>
</organism>
<comment type="function">
    <text evidence="4">Has an important function as a repair enzyme for proteins that have been inactivated by oxidation. Catalyzes the reversible oxidation-reduction of methionine sulfoxide in proteins to methionine.</text>
</comment>
<dbReference type="EMBL" id="MGEJ01000006">
    <property type="protein sequence ID" value="OGL81431.1"/>
    <property type="molecule type" value="Genomic_DNA"/>
</dbReference>
<dbReference type="Gene3D" id="3.30.1060.10">
    <property type="entry name" value="Peptide methionine sulphoxide reductase MsrA"/>
    <property type="match status" value="1"/>
</dbReference>
<dbReference type="PANTHER" id="PTHR43774">
    <property type="entry name" value="PEPTIDE METHIONINE SULFOXIDE REDUCTASE"/>
    <property type="match status" value="1"/>
</dbReference>
<sequence>MPQKNEIAVFGGGCFWCTEAIFKMLKGVVSVMPGYAGGPSTGVGNSVSYGQVSTGATGHAEAVRIEYDPTRISYETLLTVFFATHDPTSLNRQGADVGTQYRSTVLYTTDTQKRAAERMIQELNASTEQGKPIVTEVKPFEHFYEGENYHRDYYANNKDQSYCQIVINPKLEKVRKKFADLIKTS</sequence>
<dbReference type="HAMAP" id="MF_01401">
    <property type="entry name" value="MsrA"/>
    <property type="match status" value="1"/>
</dbReference>
<evidence type="ECO:0000256" key="1">
    <source>
        <dbReference type="ARBA" id="ARBA00023002"/>
    </source>
</evidence>
<dbReference type="GO" id="GO:0008113">
    <property type="term" value="F:peptide-methionine (S)-S-oxide reductase activity"/>
    <property type="evidence" value="ECO:0007669"/>
    <property type="project" value="UniProtKB-UniRule"/>
</dbReference>
<protein>
    <recommendedName>
        <fullName evidence="4">Peptide methionine sulfoxide reductase MsrA</fullName>
        <shortName evidence="4">Protein-methionine-S-oxide reductase</shortName>
        <ecNumber evidence="4">1.8.4.11</ecNumber>
    </recommendedName>
    <alternativeName>
        <fullName evidence="4">Peptide-methionine (S)-S-oxide reductase</fullName>
        <shortName evidence="4">Peptide Met(O) reductase</shortName>
    </alternativeName>
</protein>
<feature type="domain" description="Peptide methionine sulphoxide reductase MsrA" evidence="5">
    <location>
        <begin position="8"/>
        <end position="164"/>
    </location>
</feature>
<dbReference type="GO" id="GO:0033744">
    <property type="term" value="F:L-methionine:thioredoxin-disulfide S-oxidoreductase activity"/>
    <property type="evidence" value="ECO:0007669"/>
    <property type="project" value="RHEA"/>
</dbReference>
<evidence type="ECO:0000259" key="5">
    <source>
        <dbReference type="Pfam" id="PF01625"/>
    </source>
</evidence>
<reference evidence="6 7" key="1">
    <citation type="journal article" date="2016" name="Nat. Commun.">
        <title>Thousands of microbial genomes shed light on interconnected biogeochemical processes in an aquifer system.</title>
        <authorList>
            <person name="Anantharaman K."/>
            <person name="Brown C.T."/>
            <person name="Hug L.A."/>
            <person name="Sharon I."/>
            <person name="Castelle C.J."/>
            <person name="Probst A.J."/>
            <person name="Thomas B.C."/>
            <person name="Singh A."/>
            <person name="Wilkins M.J."/>
            <person name="Karaoz U."/>
            <person name="Brodie E.L."/>
            <person name="Williams K.H."/>
            <person name="Hubbard S.S."/>
            <person name="Banfield J.F."/>
        </authorList>
    </citation>
    <scope>NUCLEOTIDE SEQUENCE [LARGE SCALE GENOMIC DNA]</scope>
</reference>